<evidence type="ECO:0000256" key="2">
    <source>
        <dbReference type="ARBA" id="ARBA00022448"/>
    </source>
</evidence>
<keyword evidence="8 9" id="KW-0472">Membrane</keyword>
<comment type="caution">
    <text evidence="11">The sequence shown here is derived from an EMBL/GenBank/DDBJ whole genome shotgun (WGS) entry which is preliminary data.</text>
</comment>
<reference evidence="12" key="1">
    <citation type="journal article" date="2019" name="Int. J. Syst. Evol. Microbiol.">
        <title>The Global Catalogue of Microorganisms (GCM) 10K type strain sequencing project: providing services to taxonomists for standard genome sequencing and annotation.</title>
        <authorList>
            <consortium name="The Broad Institute Genomics Platform"/>
            <consortium name="The Broad Institute Genome Sequencing Center for Infectious Disease"/>
            <person name="Wu L."/>
            <person name="Ma J."/>
        </authorList>
    </citation>
    <scope>NUCLEOTIDE SEQUENCE [LARGE SCALE GENOMIC DNA]</scope>
    <source>
        <strain evidence="12">JCM 18532</strain>
    </source>
</reference>
<evidence type="ECO:0000256" key="8">
    <source>
        <dbReference type="ARBA" id="ARBA00023136"/>
    </source>
</evidence>
<evidence type="ECO:0000256" key="5">
    <source>
        <dbReference type="ARBA" id="ARBA00022741"/>
    </source>
</evidence>
<sequence length="610" mass="64838">MTEMSFLSKTLLRPDLAVHVAIPAALLALYAFASGDSYMTYLATAGAISYVLTASFNLVFGYAGIFSLASIAFYGIGAYASVYAENQWGMPFWLSFPFAMLVASVFAAILIFPTSHLRDIFIAIVTLGFAVTAIEVFAQWDEVTGGAGGIYLIDPPSIGSHTFLGGDPSYLLFSLFVVWAVGELTWRISRSGFGRKLIALRETPRALAASGVNDAKIRFAVFVLSGALAGLAGALYAHFQLIISPEAFSISRLIELLLATVIGGAGTFLGPFLGVLVLILIDEVGARMGDLEPIVYGVAVIVLMSVGRHGVANLLARAWQQWSPVRPTVSSATSATVSKLDEEVLTPEGLDSSRPLLVVEDVTVQFGGVRAVSGVTLALQAGEVVGMVGPNGAGKTSLFNSITGEVTPTSGDVLFAGRSILNDAPHQRRKRGIGRTFQLPSLVPDLTLVENVMLGGEIRARAGLLRQSLFSRVARADDRSRRAEALALLDELGLGDRARGRASDQPYGVQRLTEIARSLMLSPALLMLDEPGAGLTEDERGHLAGVIEHLRRRHLTVIVIDHNVSFVASISDRMVVMDSGELIADGAPKDVLQVERVVGAYLGSEAAAHG</sequence>
<accession>A0ABP8YZV2</accession>
<feature type="transmembrane region" description="Helical" evidence="9">
    <location>
        <begin position="293"/>
        <end position="311"/>
    </location>
</feature>
<protein>
    <submittedName>
        <fullName evidence="11">Branched-chain amino acid ABC transporter ATP-binding protein/permease</fullName>
    </submittedName>
</protein>
<dbReference type="CDD" id="cd06581">
    <property type="entry name" value="TM_PBP1_LivM_like"/>
    <property type="match status" value="1"/>
</dbReference>
<feature type="transmembrane region" description="Helical" evidence="9">
    <location>
        <begin position="12"/>
        <end position="32"/>
    </location>
</feature>
<dbReference type="PANTHER" id="PTHR45772:SF2">
    <property type="entry name" value="ABC TRANSPORTER ATP-BINDING PROTEIN"/>
    <property type="match status" value="1"/>
</dbReference>
<proteinExistence type="predicted"/>
<feature type="transmembrane region" description="Helical" evidence="9">
    <location>
        <begin position="257"/>
        <end position="281"/>
    </location>
</feature>
<evidence type="ECO:0000313" key="12">
    <source>
        <dbReference type="Proteomes" id="UP001499882"/>
    </source>
</evidence>
<feature type="domain" description="ABC transporter" evidence="10">
    <location>
        <begin position="357"/>
        <end position="604"/>
    </location>
</feature>
<evidence type="ECO:0000256" key="4">
    <source>
        <dbReference type="ARBA" id="ARBA00022692"/>
    </source>
</evidence>
<keyword evidence="3" id="KW-1003">Cell membrane</keyword>
<keyword evidence="6 11" id="KW-0067">ATP-binding</keyword>
<comment type="subcellular location">
    <subcellularLocation>
        <location evidence="1">Cell membrane</location>
        <topology evidence="1">Multi-pass membrane protein</topology>
    </subcellularLocation>
</comment>
<dbReference type="PANTHER" id="PTHR45772">
    <property type="entry name" value="CONSERVED COMPONENT OF ABC TRANSPORTER FOR NATURAL AMINO ACIDS-RELATED"/>
    <property type="match status" value="1"/>
</dbReference>
<dbReference type="Gene3D" id="3.40.50.300">
    <property type="entry name" value="P-loop containing nucleotide triphosphate hydrolases"/>
    <property type="match status" value="1"/>
</dbReference>
<dbReference type="PROSITE" id="PS50893">
    <property type="entry name" value="ABC_TRANSPORTER_2"/>
    <property type="match status" value="1"/>
</dbReference>
<dbReference type="EMBL" id="BAABKN010000015">
    <property type="protein sequence ID" value="GAA4742210.1"/>
    <property type="molecule type" value="Genomic_DNA"/>
</dbReference>
<dbReference type="Pfam" id="PF00005">
    <property type="entry name" value="ABC_tran"/>
    <property type="match status" value="1"/>
</dbReference>
<evidence type="ECO:0000256" key="1">
    <source>
        <dbReference type="ARBA" id="ARBA00004651"/>
    </source>
</evidence>
<evidence type="ECO:0000313" key="11">
    <source>
        <dbReference type="EMBL" id="GAA4742210.1"/>
    </source>
</evidence>
<dbReference type="SMART" id="SM00382">
    <property type="entry name" value="AAA"/>
    <property type="match status" value="1"/>
</dbReference>
<dbReference type="InterPro" id="IPR001851">
    <property type="entry name" value="ABC_transp_permease"/>
</dbReference>
<dbReference type="InterPro" id="IPR027417">
    <property type="entry name" value="P-loop_NTPase"/>
</dbReference>
<dbReference type="Pfam" id="PF02653">
    <property type="entry name" value="BPD_transp_2"/>
    <property type="match status" value="1"/>
</dbReference>
<keyword evidence="5" id="KW-0547">Nucleotide-binding</keyword>
<dbReference type="InterPro" id="IPR003593">
    <property type="entry name" value="AAA+_ATPase"/>
</dbReference>
<evidence type="ECO:0000256" key="6">
    <source>
        <dbReference type="ARBA" id="ARBA00022840"/>
    </source>
</evidence>
<name>A0ABP8YZV2_9ACTN</name>
<dbReference type="InterPro" id="IPR051120">
    <property type="entry name" value="ABC_AA/LPS_Transport"/>
</dbReference>
<dbReference type="SUPFAM" id="SSF52540">
    <property type="entry name" value="P-loop containing nucleoside triphosphate hydrolases"/>
    <property type="match status" value="1"/>
</dbReference>
<feature type="transmembrane region" description="Helical" evidence="9">
    <location>
        <begin position="120"/>
        <end position="140"/>
    </location>
</feature>
<dbReference type="InterPro" id="IPR043428">
    <property type="entry name" value="LivM-like"/>
</dbReference>
<feature type="transmembrane region" description="Helical" evidence="9">
    <location>
        <begin position="169"/>
        <end position="186"/>
    </location>
</feature>
<feature type="transmembrane region" description="Helical" evidence="9">
    <location>
        <begin position="65"/>
        <end position="84"/>
    </location>
</feature>
<keyword evidence="12" id="KW-1185">Reference proteome</keyword>
<feature type="transmembrane region" description="Helical" evidence="9">
    <location>
        <begin position="90"/>
        <end position="113"/>
    </location>
</feature>
<evidence type="ECO:0000259" key="10">
    <source>
        <dbReference type="PROSITE" id="PS50893"/>
    </source>
</evidence>
<feature type="transmembrane region" description="Helical" evidence="9">
    <location>
        <begin position="219"/>
        <end position="237"/>
    </location>
</feature>
<keyword evidence="7 9" id="KW-1133">Transmembrane helix</keyword>
<dbReference type="GO" id="GO:0005524">
    <property type="term" value="F:ATP binding"/>
    <property type="evidence" value="ECO:0007669"/>
    <property type="project" value="UniProtKB-KW"/>
</dbReference>
<keyword evidence="2" id="KW-0813">Transport</keyword>
<keyword evidence="4 9" id="KW-0812">Transmembrane</keyword>
<evidence type="ECO:0000256" key="7">
    <source>
        <dbReference type="ARBA" id="ARBA00022989"/>
    </source>
</evidence>
<evidence type="ECO:0000256" key="3">
    <source>
        <dbReference type="ARBA" id="ARBA00022475"/>
    </source>
</evidence>
<dbReference type="CDD" id="cd03219">
    <property type="entry name" value="ABC_Mj1267_LivG_branched"/>
    <property type="match status" value="1"/>
</dbReference>
<organism evidence="11 12">
    <name type="scientific">Nocardioides endophyticus</name>
    <dbReference type="NCBI Taxonomy" id="1353775"/>
    <lineage>
        <taxon>Bacteria</taxon>
        <taxon>Bacillati</taxon>
        <taxon>Actinomycetota</taxon>
        <taxon>Actinomycetes</taxon>
        <taxon>Propionibacteriales</taxon>
        <taxon>Nocardioidaceae</taxon>
        <taxon>Nocardioides</taxon>
    </lineage>
</organism>
<dbReference type="Proteomes" id="UP001499882">
    <property type="component" value="Unassembled WGS sequence"/>
</dbReference>
<evidence type="ECO:0000256" key="9">
    <source>
        <dbReference type="SAM" id="Phobius"/>
    </source>
</evidence>
<gene>
    <name evidence="11" type="ORF">GCM10023350_28710</name>
</gene>
<dbReference type="InterPro" id="IPR003439">
    <property type="entry name" value="ABC_transporter-like_ATP-bd"/>
</dbReference>